<proteinExistence type="predicted"/>
<keyword evidence="2" id="KW-1185">Reference proteome</keyword>
<reference evidence="1" key="1">
    <citation type="submission" date="2018-11" db="EMBL/GenBank/DDBJ databases">
        <authorList>
            <consortium name="Pathogen Informatics"/>
        </authorList>
    </citation>
    <scope>NUCLEOTIDE SEQUENCE</scope>
</reference>
<protein>
    <submittedName>
        <fullName evidence="1">Uncharacterized protein</fullName>
    </submittedName>
</protein>
<organism evidence="1 2">
    <name type="scientific">Protopolystoma xenopodis</name>
    <dbReference type="NCBI Taxonomy" id="117903"/>
    <lineage>
        <taxon>Eukaryota</taxon>
        <taxon>Metazoa</taxon>
        <taxon>Spiralia</taxon>
        <taxon>Lophotrochozoa</taxon>
        <taxon>Platyhelminthes</taxon>
        <taxon>Monogenea</taxon>
        <taxon>Polyopisthocotylea</taxon>
        <taxon>Polystomatidea</taxon>
        <taxon>Polystomatidae</taxon>
        <taxon>Protopolystoma</taxon>
    </lineage>
</organism>
<dbReference type="Proteomes" id="UP000784294">
    <property type="component" value="Unassembled WGS sequence"/>
</dbReference>
<gene>
    <name evidence="1" type="ORF">PXEA_LOCUS28332</name>
</gene>
<evidence type="ECO:0000313" key="2">
    <source>
        <dbReference type="Proteomes" id="UP000784294"/>
    </source>
</evidence>
<sequence>MARIGLCQIVENLSGRRPSDGARRLHLRREERTWDFSCRPSCPRLDGTPAGNSLSRDDVADCAKRGIKSTDGCEAGYWPILRRLSVSLCRLFRLNPALGRLGCQPSVLQTPTIKAVVADKHTIDSRPVDTTHFNKRFSHKMTFNLLYPHFDYCLF</sequence>
<name>A0A448XET2_9PLAT</name>
<comment type="caution">
    <text evidence="1">The sequence shown here is derived from an EMBL/GenBank/DDBJ whole genome shotgun (WGS) entry which is preliminary data.</text>
</comment>
<dbReference type="EMBL" id="CAAALY010248629">
    <property type="protein sequence ID" value="VEL34892.1"/>
    <property type="molecule type" value="Genomic_DNA"/>
</dbReference>
<evidence type="ECO:0000313" key="1">
    <source>
        <dbReference type="EMBL" id="VEL34892.1"/>
    </source>
</evidence>
<dbReference type="AlphaFoldDB" id="A0A448XET2"/>
<accession>A0A448XET2</accession>